<evidence type="ECO:0000313" key="1">
    <source>
        <dbReference type="EMBL" id="OWK13627.1"/>
    </source>
</evidence>
<gene>
    <name evidence="1" type="ORF">Celaphus_00017234</name>
</gene>
<dbReference type="EMBL" id="MKHE01000006">
    <property type="protein sequence ID" value="OWK13627.1"/>
    <property type="molecule type" value="Genomic_DNA"/>
</dbReference>
<reference evidence="1 2" key="1">
    <citation type="journal article" date="2018" name="Mol. Genet. Genomics">
        <title>The red deer Cervus elaphus genome CerEla1.0: sequencing, annotating, genes, and chromosomes.</title>
        <authorList>
            <person name="Bana N.A."/>
            <person name="Nyiri A."/>
            <person name="Nagy J."/>
            <person name="Frank K."/>
            <person name="Nagy T."/>
            <person name="Steger V."/>
            <person name="Schiller M."/>
            <person name="Lakatos P."/>
            <person name="Sugar L."/>
            <person name="Horn P."/>
            <person name="Barta E."/>
            <person name="Orosz L."/>
        </authorList>
    </citation>
    <scope>NUCLEOTIDE SEQUENCE [LARGE SCALE GENOMIC DNA]</scope>
    <source>
        <strain evidence="1">Hungarian</strain>
    </source>
</reference>
<organism evidence="1 2">
    <name type="scientific">Cervus elaphus hippelaphus</name>
    <name type="common">European red deer</name>
    <dbReference type="NCBI Taxonomy" id="46360"/>
    <lineage>
        <taxon>Eukaryota</taxon>
        <taxon>Metazoa</taxon>
        <taxon>Chordata</taxon>
        <taxon>Craniata</taxon>
        <taxon>Vertebrata</taxon>
        <taxon>Euteleostomi</taxon>
        <taxon>Mammalia</taxon>
        <taxon>Eutheria</taxon>
        <taxon>Laurasiatheria</taxon>
        <taxon>Artiodactyla</taxon>
        <taxon>Ruminantia</taxon>
        <taxon>Pecora</taxon>
        <taxon>Cervidae</taxon>
        <taxon>Cervinae</taxon>
        <taxon>Cervus</taxon>
    </lineage>
</organism>
<evidence type="ECO:0000313" key="2">
    <source>
        <dbReference type="Proteomes" id="UP000242450"/>
    </source>
</evidence>
<dbReference type="AlphaFoldDB" id="A0A212D5V1"/>
<keyword evidence="2" id="KW-1185">Reference proteome</keyword>
<sequence length="180" mass="18444">MAGGTAGTCTRPAGRPWDRYPYGVPHGRRAGLLSGESRGTGCQGREGAGQGALGAVAAGLVVARLWGGFCLGDKVDGSTSAGVRSWELELEKVLEVYQNPKNVLCAHQHGISKKRFTLGFGFPGPVGNLACLSGASAVGLMSYVLGLLTLTYVVGHPCPPALVPGVDTHDPSCVTVSSPL</sequence>
<dbReference type="Proteomes" id="UP000242450">
    <property type="component" value="Chromosome 6"/>
</dbReference>
<protein>
    <submittedName>
        <fullName evidence="1">LETM1</fullName>
    </submittedName>
</protein>
<comment type="caution">
    <text evidence="1">The sequence shown here is derived from an EMBL/GenBank/DDBJ whole genome shotgun (WGS) entry which is preliminary data.</text>
</comment>
<proteinExistence type="predicted"/>
<name>A0A212D5V1_CEREH</name>
<accession>A0A212D5V1</accession>